<reference evidence="10" key="1">
    <citation type="journal article" date="2019" name="Int. J. Syst. Evol. Microbiol.">
        <title>The Global Catalogue of Microorganisms (GCM) 10K type strain sequencing project: providing services to taxonomists for standard genome sequencing and annotation.</title>
        <authorList>
            <consortium name="The Broad Institute Genomics Platform"/>
            <consortium name="The Broad Institute Genome Sequencing Center for Infectious Disease"/>
            <person name="Wu L."/>
            <person name="Ma J."/>
        </authorList>
    </citation>
    <scope>NUCLEOTIDE SEQUENCE [LARGE SCALE GENOMIC DNA]</scope>
    <source>
        <strain evidence="10">JCM 16925</strain>
    </source>
</reference>
<dbReference type="InterPro" id="IPR007627">
    <property type="entry name" value="RNA_pol_sigma70_r2"/>
</dbReference>
<dbReference type="Gene3D" id="1.10.10.10">
    <property type="entry name" value="Winged helix-like DNA-binding domain superfamily/Winged helix DNA-binding domain"/>
    <property type="match status" value="1"/>
</dbReference>
<dbReference type="NCBIfam" id="TIGR02937">
    <property type="entry name" value="sigma70-ECF"/>
    <property type="match status" value="1"/>
</dbReference>
<feature type="domain" description="RNA polymerase sigma factor 70 region 4 type 2" evidence="8">
    <location>
        <begin position="335"/>
        <end position="385"/>
    </location>
</feature>
<keyword evidence="2" id="KW-0805">Transcription regulation</keyword>
<dbReference type="Gene3D" id="1.10.1740.10">
    <property type="match status" value="1"/>
</dbReference>
<organism evidence="9 10">
    <name type="scientific">Streptomyces shaanxiensis</name>
    <dbReference type="NCBI Taxonomy" id="653357"/>
    <lineage>
        <taxon>Bacteria</taxon>
        <taxon>Bacillati</taxon>
        <taxon>Actinomycetota</taxon>
        <taxon>Actinomycetes</taxon>
        <taxon>Kitasatosporales</taxon>
        <taxon>Streptomycetaceae</taxon>
        <taxon>Streptomyces</taxon>
    </lineage>
</organism>
<evidence type="ECO:0000313" key="10">
    <source>
        <dbReference type="Proteomes" id="UP001499984"/>
    </source>
</evidence>
<dbReference type="Pfam" id="PF08281">
    <property type="entry name" value="Sigma70_r4_2"/>
    <property type="match status" value="1"/>
</dbReference>
<evidence type="ECO:0008006" key="11">
    <source>
        <dbReference type="Google" id="ProtNLM"/>
    </source>
</evidence>
<accession>A0ABP7VBV7</accession>
<keyword evidence="4" id="KW-0238">DNA-binding</keyword>
<keyword evidence="5" id="KW-0804">Transcription</keyword>
<dbReference type="InterPro" id="IPR013325">
    <property type="entry name" value="RNA_pol_sigma_r2"/>
</dbReference>
<dbReference type="InterPro" id="IPR036388">
    <property type="entry name" value="WH-like_DNA-bd_sf"/>
</dbReference>
<gene>
    <name evidence="9" type="ORF">GCM10022233_42510</name>
</gene>
<dbReference type="Pfam" id="PF04542">
    <property type="entry name" value="Sigma70_r2"/>
    <property type="match status" value="1"/>
</dbReference>
<evidence type="ECO:0000259" key="8">
    <source>
        <dbReference type="Pfam" id="PF08281"/>
    </source>
</evidence>
<sequence length="394" mass="43628">MAGGRRTRPWGPLRGATPGQDATARLLRRWMDDAGGLTVTSLHKAFTREHFSGGPVPSRTTVGDRLAGRYLTQDFVKAVAAVCFPDASTRAVRIAQATEMLREDTSSLLPGHAAGGRYATSPAALSQLHRAINLMRQGLPTDSMAPGQRVRMLQRQNQQLREQLAEVNKVLDAVRHELDQTSRLHEKLFQENANLRSAVRELQENLQNGRSPAKAAPSLGLEGTGDALPAPVSPATQTLPLGFEAFYQQNVHNYLRYVSARTGSPKLAEEVVHEVFLTLLRRWQEFLGAGLSSAWAWKILQQTVQPHVRPSPPAFAKVMRQARMRIANLEGSIGLYQAIARLPERQFDVIVLRYVLGYSADDVARLMGISPSTYRAYRLAGRRRLARELGMELG</sequence>
<evidence type="ECO:0000256" key="4">
    <source>
        <dbReference type="ARBA" id="ARBA00023125"/>
    </source>
</evidence>
<keyword evidence="3" id="KW-0731">Sigma factor</keyword>
<feature type="coiled-coil region" evidence="6">
    <location>
        <begin position="150"/>
        <end position="205"/>
    </location>
</feature>
<dbReference type="InterPro" id="IPR039425">
    <property type="entry name" value="RNA_pol_sigma-70-like"/>
</dbReference>
<dbReference type="EMBL" id="BAAAZY010000011">
    <property type="protein sequence ID" value="GAA4063909.1"/>
    <property type="molecule type" value="Genomic_DNA"/>
</dbReference>
<dbReference type="PANTHER" id="PTHR43133">
    <property type="entry name" value="RNA POLYMERASE ECF-TYPE SIGMA FACTO"/>
    <property type="match status" value="1"/>
</dbReference>
<dbReference type="InterPro" id="IPR013324">
    <property type="entry name" value="RNA_pol_sigma_r3/r4-like"/>
</dbReference>
<evidence type="ECO:0000256" key="5">
    <source>
        <dbReference type="ARBA" id="ARBA00023163"/>
    </source>
</evidence>
<name>A0ABP7VBV7_9ACTN</name>
<evidence type="ECO:0000256" key="3">
    <source>
        <dbReference type="ARBA" id="ARBA00023082"/>
    </source>
</evidence>
<keyword evidence="6" id="KW-0175">Coiled coil</keyword>
<dbReference type="InterPro" id="IPR014284">
    <property type="entry name" value="RNA_pol_sigma-70_dom"/>
</dbReference>
<keyword evidence="10" id="KW-1185">Reference proteome</keyword>
<dbReference type="PANTHER" id="PTHR43133:SF8">
    <property type="entry name" value="RNA POLYMERASE SIGMA FACTOR HI_1459-RELATED"/>
    <property type="match status" value="1"/>
</dbReference>
<evidence type="ECO:0000259" key="7">
    <source>
        <dbReference type="Pfam" id="PF04542"/>
    </source>
</evidence>
<evidence type="ECO:0000256" key="6">
    <source>
        <dbReference type="SAM" id="Coils"/>
    </source>
</evidence>
<dbReference type="InterPro" id="IPR013249">
    <property type="entry name" value="RNA_pol_sigma70_r4_t2"/>
</dbReference>
<evidence type="ECO:0000256" key="2">
    <source>
        <dbReference type="ARBA" id="ARBA00023015"/>
    </source>
</evidence>
<dbReference type="SUPFAM" id="SSF88659">
    <property type="entry name" value="Sigma3 and sigma4 domains of RNA polymerase sigma factors"/>
    <property type="match status" value="1"/>
</dbReference>
<dbReference type="SUPFAM" id="SSF88946">
    <property type="entry name" value="Sigma2 domain of RNA polymerase sigma factors"/>
    <property type="match status" value="1"/>
</dbReference>
<protein>
    <recommendedName>
        <fullName evidence="11">Sigma-70 family RNA polymerase sigma factor</fullName>
    </recommendedName>
</protein>
<proteinExistence type="inferred from homology"/>
<evidence type="ECO:0000313" key="9">
    <source>
        <dbReference type="EMBL" id="GAA4063909.1"/>
    </source>
</evidence>
<evidence type="ECO:0000256" key="1">
    <source>
        <dbReference type="ARBA" id="ARBA00010641"/>
    </source>
</evidence>
<comment type="caution">
    <text evidence="9">The sequence shown here is derived from an EMBL/GenBank/DDBJ whole genome shotgun (WGS) entry which is preliminary data.</text>
</comment>
<comment type="similarity">
    <text evidence="1">Belongs to the sigma-70 factor family. ECF subfamily.</text>
</comment>
<feature type="domain" description="RNA polymerase sigma-70 region 2" evidence="7">
    <location>
        <begin position="247"/>
        <end position="309"/>
    </location>
</feature>
<dbReference type="Proteomes" id="UP001499984">
    <property type="component" value="Unassembled WGS sequence"/>
</dbReference>